<protein>
    <recommendedName>
        <fullName evidence="3">NACHT domain-containing protein</fullName>
    </recommendedName>
</protein>
<organism evidence="4 5">
    <name type="scientific">Streptomyces lunalinharesii</name>
    <dbReference type="NCBI Taxonomy" id="333384"/>
    <lineage>
        <taxon>Bacteria</taxon>
        <taxon>Bacillati</taxon>
        <taxon>Actinomycetota</taxon>
        <taxon>Actinomycetes</taxon>
        <taxon>Kitasatosporales</taxon>
        <taxon>Streptomycetaceae</taxon>
        <taxon>Streptomyces</taxon>
    </lineage>
</organism>
<feature type="transmembrane region" description="Helical" evidence="2">
    <location>
        <begin position="431"/>
        <end position="450"/>
    </location>
</feature>
<sequence>MDDHNDGGSTRPPAATHNDVSGRVSGSVVQAGSITGGVNITTGPAPRRRRWGTRGSSPRGGPSDLDEWAEGLAEGVRTLWEREEEQRRVHDPVALPVRWHAAAALADHPANIRRLQAGDTGEPLALAGRIEELSEVYRSVPSGRLVILGPAGAGKTVLVGRLALDLLEKRRPGRRVPVVVNAGTWDPTTRSLNVWLAEQLTRDHPGLAASARRGGPTRARALIEAGRVLPILDGFDEIHTGLHKDALHALNATPDTPMVITSRAPEFSAAVHEVDVLTAAAVVEIDDLTVEDLAGYLPRTVAGRRTGVWDPVLEKMDTAPHEPGPAALRRVLANPLMVFLARTVYSDNPRQEPTELLDTGRFHTGTALQDHLLNEFLPAVYQSGRSEHPPRWPEDRARRYLTHIAGHLRQAGTVDLAWWQLRDTIPRWKRTLVLAVVDGLLVALALGLTFERTKQVPDFFAGQVDMQWRVRPLAIGALDGLLVMLGSGVAVVLLAGLGRWLGIRRLRRFTLALGVGLGTAVTSGLAFTLVNRLVEDGRGSYLVEASADQLTAGLLEDLPGGLRVGLELGLTAGLVAGLAGLRSAGPQPAGTRLQIRGRVRFLSGRFAAGMLVGLLLGFVNGFVNGIFGFGGGAVAAANGLSFGTTDVLGEAFVILSGVGLVLAVVAALAFGLEAPAHPADVVGAEASLARDRRNTLRKALLVGLAVGPVVTLVYSLPFGLAAAVLAGFVSVRATSAWVHWLVLVRGWLPVAGHLPWRVQAFLTDAYRRGVLRQTGAVYQFRHARLQQHLLTASREPLSPDAATRQPGPR</sequence>
<dbReference type="SUPFAM" id="SSF52540">
    <property type="entry name" value="P-loop containing nucleoside triphosphate hydrolases"/>
    <property type="match status" value="1"/>
</dbReference>
<feature type="transmembrane region" description="Helical" evidence="2">
    <location>
        <begin position="509"/>
        <end position="530"/>
    </location>
</feature>
<dbReference type="Gene3D" id="3.40.50.300">
    <property type="entry name" value="P-loop containing nucleotide triphosphate hydrolases"/>
    <property type="match status" value="1"/>
</dbReference>
<feature type="compositionally biased region" description="Low complexity" evidence="1">
    <location>
        <begin position="53"/>
        <end position="63"/>
    </location>
</feature>
<proteinExistence type="predicted"/>
<feature type="transmembrane region" description="Helical" evidence="2">
    <location>
        <begin position="737"/>
        <end position="758"/>
    </location>
</feature>
<feature type="compositionally biased region" description="Polar residues" evidence="1">
    <location>
        <begin position="27"/>
        <end position="40"/>
    </location>
</feature>
<feature type="transmembrane region" description="Helical" evidence="2">
    <location>
        <begin position="470"/>
        <end position="497"/>
    </location>
</feature>
<feature type="transmembrane region" description="Helical" evidence="2">
    <location>
        <begin position="651"/>
        <end position="672"/>
    </location>
</feature>
<name>A0ABP6E5G7_9ACTN</name>
<comment type="caution">
    <text evidence="4">The sequence shown here is derived from an EMBL/GenBank/DDBJ whole genome shotgun (WGS) entry which is preliminary data.</text>
</comment>
<dbReference type="InterPro" id="IPR027417">
    <property type="entry name" value="P-loop_NTPase"/>
</dbReference>
<dbReference type="EMBL" id="BAAARK010000006">
    <property type="protein sequence ID" value="GAA2657898.1"/>
    <property type="molecule type" value="Genomic_DNA"/>
</dbReference>
<dbReference type="Proteomes" id="UP001500994">
    <property type="component" value="Unassembled WGS sequence"/>
</dbReference>
<accession>A0ABP6E5G7</accession>
<dbReference type="RefSeq" id="WP_344575240.1">
    <property type="nucleotide sequence ID" value="NZ_BAAARK010000006.1"/>
</dbReference>
<reference evidence="5" key="1">
    <citation type="journal article" date="2019" name="Int. J. Syst. Evol. Microbiol.">
        <title>The Global Catalogue of Microorganisms (GCM) 10K type strain sequencing project: providing services to taxonomists for standard genome sequencing and annotation.</title>
        <authorList>
            <consortium name="The Broad Institute Genomics Platform"/>
            <consortium name="The Broad Institute Genome Sequencing Center for Infectious Disease"/>
            <person name="Wu L."/>
            <person name="Ma J."/>
        </authorList>
    </citation>
    <scope>NUCLEOTIDE SEQUENCE [LARGE SCALE GENOMIC DNA]</scope>
    <source>
        <strain evidence="5">JCM 16374</strain>
    </source>
</reference>
<dbReference type="InterPro" id="IPR007111">
    <property type="entry name" value="NACHT_NTPase"/>
</dbReference>
<evidence type="ECO:0000313" key="5">
    <source>
        <dbReference type="Proteomes" id="UP001500994"/>
    </source>
</evidence>
<keyword evidence="2" id="KW-0472">Membrane</keyword>
<feature type="transmembrane region" description="Helical" evidence="2">
    <location>
        <begin position="700"/>
        <end position="731"/>
    </location>
</feature>
<gene>
    <name evidence="4" type="ORF">GCM10009864_25600</name>
</gene>
<evidence type="ECO:0000256" key="2">
    <source>
        <dbReference type="SAM" id="Phobius"/>
    </source>
</evidence>
<feature type="domain" description="NACHT" evidence="3">
    <location>
        <begin position="143"/>
        <end position="238"/>
    </location>
</feature>
<dbReference type="Pfam" id="PF05729">
    <property type="entry name" value="NACHT"/>
    <property type="match status" value="1"/>
</dbReference>
<keyword evidence="5" id="KW-1185">Reference proteome</keyword>
<feature type="transmembrane region" description="Helical" evidence="2">
    <location>
        <begin position="564"/>
        <end position="585"/>
    </location>
</feature>
<evidence type="ECO:0000259" key="3">
    <source>
        <dbReference type="PROSITE" id="PS50837"/>
    </source>
</evidence>
<dbReference type="PROSITE" id="PS50837">
    <property type="entry name" value="NACHT"/>
    <property type="match status" value="1"/>
</dbReference>
<keyword evidence="2" id="KW-1133">Transmembrane helix</keyword>
<feature type="region of interest" description="Disordered" evidence="1">
    <location>
        <begin position="1"/>
        <end position="67"/>
    </location>
</feature>
<feature type="transmembrane region" description="Helical" evidence="2">
    <location>
        <begin position="606"/>
        <end position="631"/>
    </location>
</feature>
<keyword evidence="2" id="KW-0812">Transmembrane</keyword>
<evidence type="ECO:0000256" key="1">
    <source>
        <dbReference type="SAM" id="MobiDB-lite"/>
    </source>
</evidence>
<evidence type="ECO:0000313" key="4">
    <source>
        <dbReference type="EMBL" id="GAA2657898.1"/>
    </source>
</evidence>